<dbReference type="EMBL" id="CAJNDS010002489">
    <property type="protein sequence ID" value="CAE7496010.1"/>
    <property type="molecule type" value="Genomic_DNA"/>
</dbReference>
<evidence type="ECO:0000313" key="2">
    <source>
        <dbReference type="EMBL" id="CAE7496010.1"/>
    </source>
</evidence>
<evidence type="ECO:0000256" key="1">
    <source>
        <dbReference type="SAM" id="MobiDB-lite"/>
    </source>
</evidence>
<protein>
    <submittedName>
        <fullName evidence="2">Uncharacterized protein</fullName>
    </submittedName>
</protein>
<accession>A0A812SPG5</accession>
<dbReference type="AlphaFoldDB" id="A0A812SPG5"/>
<gene>
    <name evidence="2" type="ORF">SNAT2548_LOCUS27785</name>
</gene>
<reference evidence="2" key="1">
    <citation type="submission" date="2021-02" db="EMBL/GenBank/DDBJ databases">
        <authorList>
            <person name="Dougan E. K."/>
            <person name="Rhodes N."/>
            <person name="Thang M."/>
            <person name="Chan C."/>
        </authorList>
    </citation>
    <scope>NUCLEOTIDE SEQUENCE</scope>
</reference>
<sequence length="109" mass="11657">MAAEAQAFLDGLEDSVNASARRVDLYRLYHKDFAVNNLTKLFADGPSKLYLHADDTEIILHKAVRRNRRLASVPTSTARAPAPPPPAAACTNEASASSFADKASTCAAL</sequence>
<dbReference type="Proteomes" id="UP000604046">
    <property type="component" value="Unassembled WGS sequence"/>
</dbReference>
<proteinExistence type="predicted"/>
<feature type="region of interest" description="Disordered" evidence="1">
    <location>
        <begin position="70"/>
        <end position="100"/>
    </location>
</feature>
<name>A0A812SPG5_9DINO</name>
<keyword evidence="3" id="KW-1185">Reference proteome</keyword>
<evidence type="ECO:0000313" key="3">
    <source>
        <dbReference type="Proteomes" id="UP000604046"/>
    </source>
</evidence>
<organism evidence="2 3">
    <name type="scientific">Symbiodinium natans</name>
    <dbReference type="NCBI Taxonomy" id="878477"/>
    <lineage>
        <taxon>Eukaryota</taxon>
        <taxon>Sar</taxon>
        <taxon>Alveolata</taxon>
        <taxon>Dinophyceae</taxon>
        <taxon>Suessiales</taxon>
        <taxon>Symbiodiniaceae</taxon>
        <taxon>Symbiodinium</taxon>
    </lineage>
</organism>
<comment type="caution">
    <text evidence="2">The sequence shown here is derived from an EMBL/GenBank/DDBJ whole genome shotgun (WGS) entry which is preliminary data.</text>
</comment>